<keyword evidence="2" id="KW-1185">Reference proteome</keyword>
<dbReference type="EMBL" id="CM042057">
    <property type="protein sequence ID" value="KAI3691872.1"/>
    <property type="molecule type" value="Genomic_DNA"/>
</dbReference>
<dbReference type="Proteomes" id="UP001055879">
    <property type="component" value="Linkage Group LG11"/>
</dbReference>
<accession>A0ACB8Z2U8</accession>
<evidence type="ECO:0000313" key="2">
    <source>
        <dbReference type="Proteomes" id="UP001055879"/>
    </source>
</evidence>
<name>A0ACB8Z2U8_ARCLA</name>
<protein>
    <submittedName>
        <fullName evidence="1">Uncharacterized protein</fullName>
    </submittedName>
</protein>
<reference evidence="2" key="1">
    <citation type="journal article" date="2022" name="Mol. Ecol. Resour.">
        <title>The genomes of chicory, endive, great burdock and yacon provide insights into Asteraceae palaeo-polyploidization history and plant inulin production.</title>
        <authorList>
            <person name="Fan W."/>
            <person name="Wang S."/>
            <person name="Wang H."/>
            <person name="Wang A."/>
            <person name="Jiang F."/>
            <person name="Liu H."/>
            <person name="Zhao H."/>
            <person name="Xu D."/>
            <person name="Zhang Y."/>
        </authorList>
    </citation>
    <scope>NUCLEOTIDE SEQUENCE [LARGE SCALE GENOMIC DNA]</scope>
    <source>
        <strain evidence="2">cv. Niubang</strain>
    </source>
</reference>
<sequence>MAHAINNSGKERKYNMAVGKIKKAMRDVVKNRAKVDFQIALELGFEKNLVPPPNEAIENLEQMSNIKPHSILTVLELEANEAAGYDLENDENTAEDNR</sequence>
<proteinExistence type="predicted"/>
<comment type="caution">
    <text evidence="1">The sequence shown here is derived from an EMBL/GenBank/DDBJ whole genome shotgun (WGS) entry which is preliminary data.</text>
</comment>
<reference evidence="1 2" key="2">
    <citation type="journal article" date="2022" name="Mol. Ecol. Resour.">
        <title>The genomes of chicory, endive, great burdock and yacon provide insights into Asteraceae paleo-polyploidization history and plant inulin production.</title>
        <authorList>
            <person name="Fan W."/>
            <person name="Wang S."/>
            <person name="Wang H."/>
            <person name="Wang A."/>
            <person name="Jiang F."/>
            <person name="Liu H."/>
            <person name="Zhao H."/>
            <person name="Xu D."/>
            <person name="Zhang Y."/>
        </authorList>
    </citation>
    <scope>NUCLEOTIDE SEQUENCE [LARGE SCALE GENOMIC DNA]</scope>
    <source>
        <strain evidence="2">cv. Niubang</strain>
    </source>
</reference>
<evidence type="ECO:0000313" key="1">
    <source>
        <dbReference type="EMBL" id="KAI3691872.1"/>
    </source>
</evidence>
<organism evidence="1 2">
    <name type="scientific">Arctium lappa</name>
    <name type="common">Greater burdock</name>
    <name type="synonym">Lappa major</name>
    <dbReference type="NCBI Taxonomy" id="4217"/>
    <lineage>
        <taxon>Eukaryota</taxon>
        <taxon>Viridiplantae</taxon>
        <taxon>Streptophyta</taxon>
        <taxon>Embryophyta</taxon>
        <taxon>Tracheophyta</taxon>
        <taxon>Spermatophyta</taxon>
        <taxon>Magnoliopsida</taxon>
        <taxon>eudicotyledons</taxon>
        <taxon>Gunneridae</taxon>
        <taxon>Pentapetalae</taxon>
        <taxon>asterids</taxon>
        <taxon>campanulids</taxon>
        <taxon>Asterales</taxon>
        <taxon>Asteraceae</taxon>
        <taxon>Carduoideae</taxon>
        <taxon>Cardueae</taxon>
        <taxon>Arctiinae</taxon>
        <taxon>Arctium</taxon>
    </lineage>
</organism>
<gene>
    <name evidence="1" type="ORF">L6452_31674</name>
</gene>